<protein>
    <submittedName>
        <fullName evidence="2">Uncharacterized protein</fullName>
    </submittedName>
</protein>
<reference evidence="2" key="1">
    <citation type="submission" date="2018-06" db="EMBL/GenBank/DDBJ databases">
        <authorList>
            <person name="Zhirakovskaya E."/>
        </authorList>
    </citation>
    <scope>NUCLEOTIDE SEQUENCE</scope>
</reference>
<dbReference type="AlphaFoldDB" id="A0A3B1BH26"/>
<organism evidence="2">
    <name type="scientific">hydrothermal vent metagenome</name>
    <dbReference type="NCBI Taxonomy" id="652676"/>
    <lineage>
        <taxon>unclassified sequences</taxon>
        <taxon>metagenomes</taxon>
        <taxon>ecological metagenomes</taxon>
    </lineage>
</organism>
<gene>
    <name evidence="2" type="ORF">MNBD_GAMMA19-1426</name>
</gene>
<keyword evidence="1" id="KW-0472">Membrane</keyword>
<keyword evidence="1" id="KW-0812">Transmembrane</keyword>
<feature type="transmembrane region" description="Helical" evidence="1">
    <location>
        <begin position="80"/>
        <end position="104"/>
    </location>
</feature>
<dbReference type="EMBL" id="UOFV01000457">
    <property type="protein sequence ID" value="VAX04247.1"/>
    <property type="molecule type" value="Genomic_DNA"/>
</dbReference>
<keyword evidence="1" id="KW-1133">Transmembrane helix</keyword>
<evidence type="ECO:0000313" key="2">
    <source>
        <dbReference type="EMBL" id="VAX04247.1"/>
    </source>
</evidence>
<evidence type="ECO:0000256" key="1">
    <source>
        <dbReference type="SAM" id="Phobius"/>
    </source>
</evidence>
<feature type="transmembrane region" description="Helical" evidence="1">
    <location>
        <begin position="116"/>
        <end position="135"/>
    </location>
</feature>
<accession>A0A3B1BH26</accession>
<feature type="transmembrane region" description="Helical" evidence="1">
    <location>
        <begin position="52"/>
        <end position="74"/>
    </location>
</feature>
<sequence>MNALIILIFNIMRLRAAPQDLPHSRFLMLLCIGAYLLMGVVIAALDQTFGLALLSAGIDTLLLIGLAWLALWIRGYQGRIIQTVTAFAATGTLFEFMGWPLVAYLQQTSADDPSSLSILLLVLVIWNISVIGHILRHAVDVPMWIGTGIALLYIYTSIRVMVALQIAGVATG</sequence>
<proteinExistence type="predicted"/>
<name>A0A3B1BH26_9ZZZZ</name>
<feature type="transmembrane region" description="Helical" evidence="1">
    <location>
        <begin position="26"/>
        <end position="45"/>
    </location>
</feature>
<feature type="transmembrane region" description="Helical" evidence="1">
    <location>
        <begin position="141"/>
        <end position="158"/>
    </location>
</feature>